<evidence type="ECO:0000256" key="3">
    <source>
        <dbReference type="ARBA" id="ARBA00023235"/>
    </source>
</evidence>
<feature type="active site" description="Proton acceptor; specific for D-alanine" evidence="4">
    <location>
        <position position="34"/>
    </location>
</feature>
<proteinExistence type="inferred from homology"/>
<name>A0A511R0Z3_9DEIN</name>
<feature type="active site" description="Proton acceptor; specific for L-alanine" evidence="4">
    <location>
        <position position="246"/>
    </location>
</feature>
<accession>A0A511R0Z3</accession>
<dbReference type="SMART" id="SM01005">
    <property type="entry name" value="Ala_racemase_C"/>
    <property type="match status" value="1"/>
</dbReference>
<comment type="pathway">
    <text evidence="4">Amino-acid biosynthesis; D-alanine biosynthesis; D-alanine from L-alanine: step 1/1.</text>
</comment>
<comment type="function">
    <text evidence="4">Catalyzes the interconversion of L-alanine and D-alanine. May also act on other amino acids.</text>
</comment>
<dbReference type="Pfam" id="PF00842">
    <property type="entry name" value="Ala_racemase_C"/>
    <property type="match status" value="1"/>
</dbReference>
<evidence type="ECO:0000313" key="9">
    <source>
        <dbReference type="Proteomes" id="UP000321197"/>
    </source>
</evidence>
<gene>
    <name evidence="8" type="ORF">MHY01S_14340</name>
</gene>
<dbReference type="UniPathway" id="UPA00042">
    <property type="reaction ID" value="UER00497"/>
</dbReference>
<dbReference type="PANTHER" id="PTHR30511">
    <property type="entry name" value="ALANINE RACEMASE"/>
    <property type="match status" value="1"/>
</dbReference>
<comment type="caution">
    <text evidence="8">The sequence shown here is derived from an EMBL/GenBank/DDBJ whole genome shotgun (WGS) entry which is preliminary data.</text>
</comment>
<evidence type="ECO:0000256" key="6">
    <source>
        <dbReference type="PIRSR" id="PIRSR600821-52"/>
    </source>
</evidence>
<sequence length="370" mass="40689">MRPAWLEVNFDALAHNFNLLRTTAGHVQVVGIVKANAYGHGAVEVGKELLRLGAWGLAVATTQEARELRKAGIVSRILLMGSLHPQQASEVLELDLIPSISTLESAEALNALGKAVAVHLEFDTGMGRVGFQPEEAPLVKEHFARYENLLIQGIYSHFADAEEDEPWTREQITRFQQVQQVFGPGYFYHLCNTAGTINYGEYGLSAVRPGIGLYGLLPNLGLRPIARLLAKPTQVKELPPGRRIGYGGLYTTQGREWIATLPVGYADGMPRLVFNRATVRYFPGPEAQPPEPCICPVVGRVSMDQITVRIPAPVGLDQVFEVVTPDFNPTSSLWGWAELTGTVSYEPAVRLSPRLPRVYLRDGVEVARVE</sequence>
<dbReference type="SUPFAM" id="SSF51419">
    <property type="entry name" value="PLP-binding barrel"/>
    <property type="match status" value="1"/>
</dbReference>
<dbReference type="PROSITE" id="PS00395">
    <property type="entry name" value="ALANINE_RACEMASE"/>
    <property type="match status" value="1"/>
</dbReference>
<dbReference type="FunFam" id="3.20.20.10:FF:000002">
    <property type="entry name" value="Alanine racemase"/>
    <property type="match status" value="1"/>
</dbReference>
<dbReference type="Gene3D" id="3.20.20.10">
    <property type="entry name" value="Alanine racemase"/>
    <property type="match status" value="1"/>
</dbReference>
<dbReference type="AlphaFoldDB" id="A0A511R0Z3"/>
<dbReference type="EMBL" id="BJXL01000037">
    <property type="protein sequence ID" value="GEM83268.1"/>
    <property type="molecule type" value="Genomic_DNA"/>
</dbReference>
<dbReference type="GO" id="GO:0030632">
    <property type="term" value="P:D-alanine biosynthetic process"/>
    <property type="evidence" value="ECO:0007669"/>
    <property type="project" value="UniProtKB-UniRule"/>
</dbReference>
<dbReference type="NCBIfam" id="TIGR00492">
    <property type="entry name" value="alr"/>
    <property type="match status" value="1"/>
</dbReference>
<evidence type="ECO:0000256" key="2">
    <source>
        <dbReference type="ARBA" id="ARBA00022898"/>
    </source>
</evidence>
<dbReference type="SUPFAM" id="SSF50621">
    <property type="entry name" value="Alanine racemase C-terminal domain-like"/>
    <property type="match status" value="1"/>
</dbReference>
<reference evidence="8 9" key="1">
    <citation type="submission" date="2019-07" db="EMBL/GenBank/DDBJ databases">
        <title>Whole genome shotgun sequence of Meiothermus hypogaeus NBRC 106114.</title>
        <authorList>
            <person name="Hosoyama A."/>
            <person name="Uohara A."/>
            <person name="Ohji S."/>
            <person name="Ichikawa N."/>
        </authorList>
    </citation>
    <scope>NUCLEOTIDE SEQUENCE [LARGE SCALE GENOMIC DNA]</scope>
    <source>
        <strain evidence="8 9">NBRC 106114</strain>
    </source>
</reference>
<dbReference type="Proteomes" id="UP000321197">
    <property type="component" value="Unassembled WGS sequence"/>
</dbReference>
<dbReference type="InterPro" id="IPR029066">
    <property type="entry name" value="PLP-binding_barrel"/>
</dbReference>
<comment type="catalytic activity">
    <reaction evidence="4">
        <text>L-alanine = D-alanine</text>
        <dbReference type="Rhea" id="RHEA:20249"/>
        <dbReference type="ChEBI" id="CHEBI:57416"/>
        <dbReference type="ChEBI" id="CHEBI:57972"/>
        <dbReference type="EC" id="5.1.1.1"/>
    </reaction>
</comment>
<dbReference type="Pfam" id="PF01168">
    <property type="entry name" value="Ala_racemase_N"/>
    <property type="match status" value="1"/>
</dbReference>
<evidence type="ECO:0000256" key="1">
    <source>
        <dbReference type="ARBA" id="ARBA00001933"/>
    </source>
</evidence>
<dbReference type="CDD" id="cd00430">
    <property type="entry name" value="PLPDE_III_AR"/>
    <property type="match status" value="1"/>
</dbReference>
<dbReference type="HAMAP" id="MF_01201">
    <property type="entry name" value="Ala_racemase"/>
    <property type="match status" value="1"/>
</dbReference>
<feature type="modified residue" description="N6-(pyridoxal phosphate)lysine" evidence="4 5">
    <location>
        <position position="34"/>
    </location>
</feature>
<dbReference type="InterPro" id="IPR020622">
    <property type="entry name" value="Ala_racemase_pyridoxalP-BS"/>
</dbReference>
<evidence type="ECO:0000256" key="4">
    <source>
        <dbReference type="HAMAP-Rule" id="MF_01201"/>
    </source>
</evidence>
<dbReference type="GO" id="GO:0030170">
    <property type="term" value="F:pyridoxal phosphate binding"/>
    <property type="evidence" value="ECO:0007669"/>
    <property type="project" value="UniProtKB-UniRule"/>
</dbReference>
<dbReference type="Gene3D" id="2.40.37.10">
    <property type="entry name" value="Lyase, Ornithine Decarboxylase, Chain A, domain 1"/>
    <property type="match status" value="1"/>
</dbReference>
<dbReference type="InterPro" id="IPR011079">
    <property type="entry name" value="Ala_racemase_C"/>
</dbReference>
<keyword evidence="3 4" id="KW-0413">Isomerase</keyword>
<dbReference type="PRINTS" id="PR00992">
    <property type="entry name" value="ALARACEMASE"/>
</dbReference>
<dbReference type="InterPro" id="IPR009006">
    <property type="entry name" value="Ala_racemase/Decarboxylase_C"/>
</dbReference>
<comment type="cofactor">
    <cofactor evidence="1 4 5">
        <name>pyridoxal 5'-phosphate</name>
        <dbReference type="ChEBI" id="CHEBI:597326"/>
    </cofactor>
</comment>
<dbReference type="RefSeq" id="WP_119341771.1">
    <property type="nucleotide sequence ID" value="NZ_BJXL01000037.1"/>
</dbReference>
<protein>
    <recommendedName>
        <fullName evidence="4">Alanine racemase</fullName>
        <ecNumber evidence="4">5.1.1.1</ecNumber>
    </recommendedName>
</protein>
<organism evidence="8 9">
    <name type="scientific">Meiothermus hypogaeus NBRC 106114</name>
    <dbReference type="NCBI Taxonomy" id="1227553"/>
    <lineage>
        <taxon>Bacteria</taxon>
        <taxon>Thermotogati</taxon>
        <taxon>Deinococcota</taxon>
        <taxon>Deinococci</taxon>
        <taxon>Thermales</taxon>
        <taxon>Thermaceae</taxon>
        <taxon>Meiothermus</taxon>
    </lineage>
</organism>
<dbReference type="EC" id="5.1.1.1" evidence="4"/>
<dbReference type="InterPro" id="IPR001608">
    <property type="entry name" value="Ala_racemase_N"/>
</dbReference>
<feature type="domain" description="Alanine racemase C-terminal" evidence="7">
    <location>
        <begin position="225"/>
        <end position="360"/>
    </location>
</feature>
<dbReference type="GO" id="GO:0008784">
    <property type="term" value="F:alanine racemase activity"/>
    <property type="evidence" value="ECO:0007669"/>
    <property type="project" value="UniProtKB-UniRule"/>
</dbReference>
<evidence type="ECO:0000259" key="7">
    <source>
        <dbReference type="SMART" id="SM01005"/>
    </source>
</evidence>
<comment type="similarity">
    <text evidence="4">Belongs to the alanine racemase family.</text>
</comment>
<feature type="binding site" evidence="4 6">
    <location>
        <position position="303"/>
    </location>
    <ligand>
        <name>substrate</name>
    </ligand>
</feature>
<dbReference type="GO" id="GO:0005829">
    <property type="term" value="C:cytosol"/>
    <property type="evidence" value="ECO:0007669"/>
    <property type="project" value="TreeGrafter"/>
</dbReference>
<feature type="binding site" evidence="4 6">
    <location>
        <position position="128"/>
    </location>
    <ligand>
        <name>substrate</name>
    </ligand>
</feature>
<keyword evidence="2 4" id="KW-0663">Pyridoxal phosphate</keyword>
<evidence type="ECO:0000313" key="8">
    <source>
        <dbReference type="EMBL" id="GEM83268.1"/>
    </source>
</evidence>
<dbReference type="PANTHER" id="PTHR30511:SF0">
    <property type="entry name" value="ALANINE RACEMASE, CATABOLIC-RELATED"/>
    <property type="match status" value="1"/>
</dbReference>
<evidence type="ECO:0000256" key="5">
    <source>
        <dbReference type="PIRSR" id="PIRSR600821-50"/>
    </source>
</evidence>
<dbReference type="InterPro" id="IPR000821">
    <property type="entry name" value="Ala_racemase"/>
</dbReference>
<dbReference type="OrthoDB" id="9813814at2"/>